<feature type="transmembrane region" description="Helical" evidence="7">
    <location>
        <begin position="44"/>
        <end position="62"/>
    </location>
</feature>
<dbReference type="EMBL" id="FZMO01000112">
    <property type="protein sequence ID" value="SNQ47693.1"/>
    <property type="molecule type" value="Genomic_DNA"/>
</dbReference>
<dbReference type="AlphaFoldDB" id="A0A2I2KPU6"/>
<dbReference type="Pfam" id="PF07690">
    <property type="entry name" value="MFS_1"/>
    <property type="match status" value="1"/>
</dbReference>
<feature type="transmembrane region" description="Helical" evidence="7">
    <location>
        <begin position="353"/>
        <end position="380"/>
    </location>
</feature>
<keyword evidence="3 7" id="KW-0812">Transmembrane</keyword>
<dbReference type="InterPro" id="IPR036259">
    <property type="entry name" value="MFS_trans_sf"/>
</dbReference>
<keyword evidence="4 7" id="KW-1133">Transmembrane helix</keyword>
<feature type="transmembrane region" description="Helical" evidence="7">
    <location>
        <begin position="427"/>
        <end position="445"/>
    </location>
</feature>
<dbReference type="Gene3D" id="1.20.1720.10">
    <property type="entry name" value="Multidrug resistance protein D"/>
    <property type="match status" value="1"/>
</dbReference>
<comment type="subcellular location">
    <subcellularLocation>
        <location evidence="1">Cell membrane</location>
        <topology evidence="1">Multi-pass membrane protein</topology>
    </subcellularLocation>
</comment>
<sequence>MNVSGYRTLASICILSFVLALDVTIVNVALPRIQDAFAVSTGSLGWVVVTYSLTFATLMLSGGAWSDRFGHARVFMYGILVFGAGSLIDAVAPNFWLLVLGRAVQGVGAAMCAPAGLAVLRSSVPPQQLGRAIALWTFSQSVAVSAGPILSGALVQFLTWRSVFVINVVVVALITWLMLPDVRDKASEAPAKQRKWDAYGQALYAVSSGLFVGSFIFLRHPSGTFEWSLLAVLLAVSGAGLYAFFRHERRFVDPVLPASLLKNKEFQAAVIIGGFIVFVNFGLVYCLGLYYGADHGFTPLEVGVMFLPMMLACAVSTTLVERIRRAIGTRVTIAAGIASNLVGSMFICVRPDNVGWVVANAAFLGFGVGLAIPPLGARLLGSVDVKISGVAGGMLNSTRNFAIALGVAVLGTMVEGSRTSVHVELRAISAVCALIMLVALAAYLATTRAESRTENPPKDAATEMLPAGCGKGGSTRWTTPARWPVWSRRP</sequence>
<evidence type="ECO:0000256" key="6">
    <source>
        <dbReference type="SAM" id="MobiDB-lite"/>
    </source>
</evidence>
<evidence type="ECO:0000256" key="5">
    <source>
        <dbReference type="ARBA" id="ARBA00023136"/>
    </source>
</evidence>
<keyword evidence="5 7" id="KW-0472">Membrane</keyword>
<evidence type="ECO:0000313" key="9">
    <source>
        <dbReference type="EMBL" id="SNQ47693.1"/>
    </source>
</evidence>
<dbReference type="PANTHER" id="PTHR42718:SF9">
    <property type="entry name" value="MAJOR FACILITATOR SUPERFAMILY MULTIDRUG TRANSPORTER MFSC"/>
    <property type="match status" value="1"/>
</dbReference>
<evidence type="ECO:0000256" key="4">
    <source>
        <dbReference type="ARBA" id="ARBA00022989"/>
    </source>
</evidence>
<dbReference type="GO" id="GO:0022857">
    <property type="term" value="F:transmembrane transporter activity"/>
    <property type="evidence" value="ECO:0007669"/>
    <property type="project" value="InterPro"/>
</dbReference>
<evidence type="ECO:0000256" key="2">
    <source>
        <dbReference type="ARBA" id="ARBA00022448"/>
    </source>
</evidence>
<dbReference type="Proteomes" id="UP000234331">
    <property type="component" value="Unassembled WGS sequence"/>
</dbReference>
<dbReference type="PRINTS" id="PR01036">
    <property type="entry name" value="TCRTETB"/>
</dbReference>
<feature type="transmembrane region" description="Helical" evidence="7">
    <location>
        <begin position="266"/>
        <end position="290"/>
    </location>
</feature>
<proteinExistence type="predicted"/>
<feature type="region of interest" description="Disordered" evidence="6">
    <location>
        <begin position="451"/>
        <end position="480"/>
    </location>
</feature>
<dbReference type="RefSeq" id="WP_165818336.1">
    <property type="nucleotide sequence ID" value="NZ_FZMO01000112.1"/>
</dbReference>
<keyword evidence="2" id="KW-0813">Transport</keyword>
<protein>
    <submittedName>
        <fullName evidence="9">Putative Multidrug RND transporter</fullName>
    </submittedName>
</protein>
<dbReference type="CDD" id="cd17321">
    <property type="entry name" value="MFS_MMR_MDR_like"/>
    <property type="match status" value="1"/>
</dbReference>
<name>A0A2I2KPU6_9ACTN</name>
<keyword evidence="10" id="KW-1185">Reference proteome</keyword>
<dbReference type="PANTHER" id="PTHR42718">
    <property type="entry name" value="MAJOR FACILITATOR SUPERFAMILY MULTIDRUG TRANSPORTER MFSC"/>
    <property type="match status" value="1"/>
</dbReference>
<gene>
    <name evidence="9" type="ORF">FRACA_20089</name>
</gene>
<evidence type="ECO:0000259" key="8">
    <source>
        <dbReference type="PROSITE" id="PS50850"/>
    </source>
</evidence>
<dbReference type="InterPro" id="IPR020846">
    <property type="entry name" value="MFS_dom"/>
</dbReference>
<evidence type="ECO:0000256" key="7">
    <source>
        <dbReference type="SAM" id="Phobius"/>
    </source>
</evidence>
<feature type="transmembrane region" description="Helical" evidence="7">
    <location>
        <begin position="302"/>
        <end position="320"/>
    </location>
</feature>
<evidence type="ECO:0000313" key="10">
    <source>
        <dbReference type="Proteomes" id="UP000234331"/>
    </source>
</evidence>
<dbReference type="PROSITE" id="PS50850">
    <property type="entry name" value="MFS"/>
    <property type="match status" value="1"/>
</dbReference>
<feature type="domain" description="Major facilitator superfamily (MFS) profile" evidence="8">
    <location>
        <begin position="8"/>
        <end position="448"/>
    </location>
</feature>
<feature type="transmembrane region" description="Helical" evidence="7">
    <location>
        <begin position="224"/>
        <end position="245"/>
    </location>
</feature>
<dbReference type="InterPro" id="IPR011701">
    <property type="entry name" value="MFS"/>
</dbReference>
<dbReference type="GO" id="GO:0005886">
    <property type="term" value="C:plasma membrane"/>
    <property type="evidence" value="ECO:0007669"/>
    <property type="project" value="UniProtKB-SubCell"/>
</dbReference>
<feature type="transmembrane region" description="Helical" evidence="7">
    <location>
        <begin position="160"/>
        <end position="179"/>
    </location>
</feature>
<feature type="transmembrane region" description="Helical" evidence="7">
    <location>
        <begin position="74"/>
        <end position="97"/>
    </location>
</feature>
<dbReference type="SUPFAM" id="SSF103473">
    <property type="entry name" value="MFS general substrate transporter"/>
    <property type="match status" value="1"/>
</dbReference>
<evidence type="ECO:0000256" key="3">
    <source>
        <dbReference type="ARBA" id="ARBA00022692"/>
    </source>
</evidence>
<reference evidence="9 10" key="1">
    <citation type="submission" date="2017-06" db="EMBL/GenBank/DDBJ databases">
        <authorList>
            <person name="Kim H.J."/>
            <person name="Triplett B.A."/>
        </authorList>
    </citation>
    <scope>NUCLEOTIDE SEQUENCE [LARGE SCALE GENOMIC DNA]</scope>
    <source>
        <strain evidence="9">FRACA_ARgP5</strain>
    </source>
</reference>
<dbReference type="Gene3D" id="1.20.1250.20">
    <property type="entry name" value="MFS general substrate transporter like domains"/>
    <property type="match status" value="1"/>
</dbReference>
<feature type="transmembrane region" description="Helical" evidence="7">
    <location>
        <begin position="199"/>
        <end position="218"/>
    </location>
</feature>
<organism evidence="9 10">
    <name type="scientific">Frankia canadensis</name>
    <dbReference type="NCBI Taxonomy" id="1836972"/>
    <lineage>
        <taxon>Bacteria</taxon>
        <taxon>Bacillati</taxon>
        <taxon>Actinomycetota</taxon>
        <taxon>Actinomycetes</taxon>
        <taxon>Frankiales</taxon>
        <taxon>Frankiaceae</taxon>
        <taxon>Frankia</taxon>
    </lineage>
</organism>
<feature type="transmembrane region" description="Helical" evidence="7">
    <location>
        <begin position="327"/>
        <end position="347"/>
    </location>
</feature>
<feature type="compositionally biased region" description="Basic and acidic residues" evidence="6">
    <location>
        <begin position="451"/>
        <end position="461"/>
    </location>
</feature>
<evidence type="ECO:0000256" key="1">
    <source>
        <dbReference type="ARBA" id="ARBA00004651"/>
    </source>
</evidence>
<accession>A0A2I2KPU6</accession>